<evidence type="ECO:0000256" key="1">
    <source>
        <dbReference type="SAM" id="Phobius"/>
    </source>
</evidence>
<dbReference type="InterPro" id="IPR012902">
    <property type="entry name" value="N_methyl_site"/>
</dbReference>
<dbReference type="AlphaFoldDB" id="A0A2M7V2M4"/>
<dbReference type="Proteomes" id="UP000230078">
    <property type="component" value="Unassembled WGS sequence"/>
</dbReference>
<dbReference type="Gene3D" id="2.60.40.1120">
    <property type="entry name" value="Carboxypeptidase-like, regulatory domain"/>
    <property type="match status" value="1"/>
</dbReference>
<dbReference type="NCBIfam" id="TIGR02532">
    <property type="entry name" value="IV_pilin_GFxxxE"/>
    <property type="match status" value="1"/>
</dbReference>
<organism evidence="2 3">
    <name type="scientific">Candidatus Magasanikbacteria bacterium CG_4_10_14_0_2_um_filter_41_31</name>
    <dbReference type="NCBI Taxonomy" id="1974639"/>
    <lineage>
        <taxon>Bacteria</taxon>
        <taxon>Candidatus Magasanikiibacteriota</taxon>
    </lineage>
</organism>
<protein>
    <submittedName>
        <fullName evidence="2">Uncharacterized protein</fullName>
    </submittedName>
</protein>
<keyword evidence="1" id="KW-0472">Membrane</keyword>
<dbReference type="Pfam" id="PF07963">
    <property type="entry name" value="N_methyl"/>
    <property type="match status" value="1"/>
</dbReference>
<dbReference type="EMBL" id="PFPI01000054">
    <property type="protein sequence ID" value="PIZ92602.1"/>
    <property type="molecule type" value="Genomic_DNA"/>
</dbReference>
<accession>A0A2M7V2M4</accession>
<dbReference type="PROSITE" id="PS00409">
    <property type="entry name" value="PROKAR_NTER_METHYL"/>
    <property type="match status" value="1"/>
</dbReference>
<sequence length="653" mass="69892">MPVMKNFHHTMHASQQRKHGFSLLEIVVAVGIFAIFVIGIYSGIQFVFKLVYNSRVRIIETSLLNEQIEGIRNMSFYDVGIVNGSPSGLLERTVTTTRNNIDFEITRTIRNIDDPFDGVIDPGGGSSGGECQQSQTELCHDGSTLCVGQNAVQGHLNHGDTEGACGADDPVFDNQPSDYKFVDVEILCTSCNQQVPVSMSTYLAPKFLEGDPTHGALFIHVINASGQIVQGATVHVVSTITNPTYNFYDTTDNDGKLAVVDLAAGIAAYDITVTKNGYTTDQTVSSTVSNPNPTKPFGTVIAQDLTELYFTIDAISEMSVQTLNAYCTPIGSTGISLVGTKKIGTSPDVLLTDLSVTTNGSGQYTFSDLVWDTYQFDVSGYDIIGSIPNERIDLLPGVTQPVSLILGSVSTNALRVDVVDSVTGQPIADATVLVTSTSFSQEKITGVGTVGQTDWFGGSGQETIGDDARFFDDDSNVDVLTSAGNITLRDMLGQYAASGWLESSTFDLGLNATYQNIIWEPLSQPSETGLNSVRFQIATANSTSPSSWSYLGPDGTTGSYYTTIDTVISDAHDGDRYIRYMAYMSTASTTYTPTLSNVSFTYTNSCTPPGQTYFGGLSATDYTVTVSATGYESESSNVTVGGYTKLTVSLQGS</sequence>
<proteinExistence type="predicted"/>
<feature type="transmembrane region" description="Helical" evidence="1">
    <location>
        <begin position="21"/>
        <end position="44"/>
    </location>
</feature>
<name>A0A2M7V2M4_9BACT</name>
<keyword evidence="1" id="KW-1133">Transmembrane helix</keyword>
<reference evidence="3" key="1">
    <citation type="submission" date="2017-09" db="EMBL/GenBank/DDBJ databases">
        <title>Depth-based differentiation of microbial function through sediment-hosted aquifers and enrichment of novel symbionts in the deep terrestrial subsurface.</title>
        <authorList>
            <person name="Probst A.J."/>
            <person name="Ladd B."/>
            <person name="Jarett J.K."/>
            <person name="Geller-Mcgrath D.E."/>
            <person name="Sieber C.M.K."/>
            <person name="Emerson J.B."/>
            <person name="Anantharaman K."/>
            <person name="Thomas B.C."/>
            <person name="Malmstrom R."/>
            <person name="Stieglmeier M."/>
            <person name="Klingl A."/>
            <person name="Woyke T."/>
            <person name="Ryan C.M."/>
            <person name="Banfield J.F."/>
        </authorList>
    </citation>
    <scope>NUCLEOTIDE SEQUENCE [LARGE SCALE GENOMIC DNA]</scope>
</reference>
<evidence type="ECO:0000313" key="3">
    <source>
        <dbReference type="Proteomes" id="UP000230078"/>
    </source>
</evidence>
<keyword evidence="1" id="KW-0812">Transmembrane</keyword>
<comment type="caution">
    <text evidence="2">The sequence shown here is derived from an EMBL/GenBank/DDBJ whole genome shotgun (WGS) entry which is preliminary data.</text>
</comment>
<gene>
    <name evidence="2" type="ORF">COX83_03885</name>
</gene>
<evidence type="ECO:0000313" key="2">
    <source>
        <dbReference type="EMBL" id="PIZ92602.1"/>
    </source>
</evidence>